<gene>
    <name evidence="7" type="ORF">PVL29_007567</name>
</gene>
<evidence type="ECO:0000256" key="4">
    <source>
        <dbReference type="ARBA" id="ARBA00022989"/>
    </source>
</evidence>
<keyword evidence="6" id="KW-0813">Transport</keyword>
<keyword evidence="4 6" id="KW-1133">Transmembrane helix</keyword>
<accession>A0AA39DVK1</accession>
<keyword evidence="6" id="KW-0186">Copper</keyword>
<name>A0AA39DVK1_VITRO</name>
<keyword evidence="8" id="KW-1185">Reference proteome</keyword>
<keyword evidence="5 6" id="KW-0472">Membrane</keyword>
<comment type="similarity">
    <text evidence="1 6">Belongs to the copper transporter (Ctr) (TC 1.A.56) family. SLC31A subfamily.</text>
</comment>
<feature type="transmembrane region" description="Helical" evidence="6">
    <location>
        <begin position="34"/>
        <end position="54"/>
    </location>
</feature>
<dbReference type="PANTHER" id="PTHR12483">
    <property type="entry name" value="SOLUTE CARRIER FAMILY 31 COPPER TRANSPORTERS"/>
    <property type="match status" value="1"/>
</dbReference>
<dbReference type="AlphaFoldDB" id="A0AA39DVK1"/>
<dbReference type="Proteomes" id="UP001168098">
    <property type="component" value="Unassembled WGS sequence"/>
</dbReference>
<evidence type="ECO:0000256" key="5">
    <source>
        <dbReference type="ARBA" id="ARBA00023136"/>
    </source>
</evidence>
<evidence type="ECO:0000256" key="2">
    <source>
        <dbReference type="ARBA" id="ARBA00022692"/>
    </source>
</evidence>
<proteinExistence type="inferred from homology"/>
<dbReference type="EMBL" id="JARBHA010000006">
    <property type="protein sequence ID" value="KAJ9698558.1"/>
    <property type="molecule type" value="Genomic_DNA"/>
</dbReference>
<keyword evidence="6" id="KW-0406">Ion transport</keyword>
<dbReference type="GO" id="GO:0005886">
    <property type="term" value="C:plasma membrane"/>
    <property type="evidence" value="ECO:0007669"/>
    <property type="project" value="TreeGrafter"/>
</dbReference>
<feature type="transmembrane region" description="Helical" evidence="6">
    <location>
        <begin position="74"/>
        <end position="95"/>
    </location>
</feature>
<keyword evidence="3 6" id="KW-0187">Copper transport</keyword>
<keyword evidence="2 6" id="KW-0812">Transmembrane</keyword>
<dbReference type="Pfam" id="PF04145">
    <property type="entry name" value="Ctr"/>
    <property type="match status" value="2"/>
</dbReference>
<organism evidence="7 8">
    <name type="scientific">Vitis rotundifolia</name>
    <name type="common">Muscadine grape</name>
    <dbReference type="NCBI Taxonomy" id="103349"/>
    <lineage>
        <taxon>Eukaryota</taxon>
        <taxon>Viridiplantae</taxon>
        <taxon>Streptophyta</taxon>
        <taxon>Embryophyta</taxon>
        <taxon>Tracheophyta</taxon>
        <taxon>Spermatophyta</taxon>
        <taxon>Magnoliopsida</taxon>
        <taxon>eudicotyledons</taxon>
        <taxon>Gunneridae</taxon>
        <taxon>Pentapetalae</taxon>
        <taxon>rosids</taxon>
        <taxon>Vitales</taxon>
        <taxon>Vitaceae</taxon>
        <taxon>Viteae</taxon>
        <taxon>Vitis</taxon>
    </lineage>
</organism>
<comment type="subcellular location">
    <subcellularLocation>
        <location evidence="6">Membrane</location>
        <topology evidence="6">Multi-pass membrane protein</topology>
    </subcellularLocation>
</comment>
<evidence type="ECO:0000313" key="7">
    <source>
        <dbReference type="EMBL" id="KAJ9698558.1"/>
    </source>
</evidence>
<dbReference type="PANTHER" id="PTHR12483:SF24">
    <property type="entry name" value="COPPER TRANSPORTER 2-RELATED"/>
    <property type="match status" value="1"/>
</dbReference>
<comment type="caution">
    <text evidence="7">The sequence shown here is derived from an EMBL/GenBank/DDBJ whole genome shotgun (WGS) entry which is preliminary data.</text>
</comment>
<evidence type="ECO:0000313" key="8">
    <source>
        <dbReference type="Proteomes" id="UP001168098"/>
    </source>
</evidence>
<dbReference type="InterPro" id="IPR007274">
    <property type="entry name" value="Cop_transporter"/>
</dbReference>
<sequence length="98" mass="10880">MKATAMPPMHHHMTLFWGKDTGILFSGWPRARSGMYAVGLVFVFVMAFIVEWLSHSRLIKPGSSTHVTPGLVHALRMGLAYMVMLALMSFNGGVFRGQ</sequence>
<evidence type="ECO:0000256" key="3">
    <source>
        <dbReference type="ARBA" id="ARBA00022796"/>
    </source>
</evidence>
<evidence type="ECO:0000256" key="6">
    <source>
        <dbReference type="RuleBase" id="RU367022"/>
    </source>
</evidence>
<reference evidence="7 8" key="1">
    <citation type="journal article" date="2023" name="BMC Biotechnol.">
        <title>Vitis rotundifolia cv Carlos genome sequencing.</title>
        <authorList>
            <person name="Huff M."/>
            <person name="Hulse-Kemp A."/>
            <person name="Scheffler B."/>
            <person name="Youngblood R."/>
            <person name="Simpson S."/>
            <person name="Babiker E."/>
            <person name="Staton M."/>
        </authorList>
    </citation>
    <scope>NUCLEOTIDE SEQUENCE [LARGE SCALE GENOMIC DNA]</scope>
    <source>
        <tissue evidence="7">Leaf</tissue>
    </source>
</reference>
<evidence type="ECO:0000256" key="1">
    <source>
        <dbReference type="ARBA" id="ARBA00006921"/>
    </source>
</evidence>
<dbReference type="GO" id="GO:0005375">
    <property type="term" value="F:copper ion transmembrane transporter activity"/>
    <property type="evidence" value="ECO:0007669"/>
    <property type="project" value="UniProtKB-UniRule"/>
</dbReference>
<protein>
    <recommendedName>
        <fullName evidence="6">Copper transport protein</fullName>
    </recommendedName>
</protein>